<dbReference type="RefSeq" id="WP_090793990.1">
    <property type="nucleotide sequence ID" value="NZ_BOND01000021.1"/>
</dbReference>
<dbReference type="EC" id="2.7.1.180" evidence="2"/>
<dbReference type="PANTHER" id="PTHR30040">
    <property type="entry name" value="THIAMINE BIOSYNTHESIS LIPOPROTEIN APBE"/>
    <property type="match status" value="1"/>
</dbReference>
<accession>A0A1H3RIH0</accession>
<dbReference type="OrthoDB" id="9778595at2"/>
<proteinExistence type="predicted"/>
<evidence type="ECO:0000256" key="3">
    <source>
        <dbReference type="ARBA" id="ARBA00016337"/>
    </source>
</evidence>
<dbReference type="SUPFAM" id="SSF143631">
    <property type="entry name" value="ApbE-like"/>
    <property type="match status" value="1"/>
</dbReference>
<evidence type="ECO:0000256" key="4">
    <source>
        <dbReference type="ARBA" id="ARBA00022630"/>
    </source>
</evidence>
<evidence type="ECO:0000256" key="8">
    <source>
        <dbReference type="ARBA" id="ARBA00022842"/>
    </source>
</evidence>
<keyword evidence="4" id="KW-0285">Flavoprotein</keyword>
<evidence type="ECO:0000256" key="6">
    <source>
        <dbReference type="ARBA" id="ARBA00022723"/>
    </source>
</evidence>
<name>A0A1H3RIH0_9ACTN</name>
<dbReference type="PANTHER" id="PTHR30040:SF2">
    <property type="entry name" value="FAD:PROTEIN FMN TRANSFERASE"/>
    <property type="match status" value="1"/>
</dbReference>
<dbReference type="AlphaFoldDB" id="A0A1H3RIH0"/>
<reference evidence="12" key="1">
    <citation type="submission" date="2016-10" db="EMBL/GenBank/DDBJ databases">
        <authorList>
            <person name="Varghese N."/>
            <person name="Submissions S."/>
        </authorList>
    </citation>
    <scope>NUCLEOTIDE SEQUENCE [LARGE SCALE GENOMIC DNA]</scope>
    <source>
        <strain evidence="12">DSM 44718</strain>
    </source>
</reference>
<dbReference type="GO" id="GO:0016740">
    <property type="term" value="F:transferase activity"/>
    <property type="evidence" value="ECO:0007669"/>
    <property type="project" value="UniProtKB-KW"/>
</dbReference>
<sequence>MRPDLRLGSGSATTLAHPAAANGGLVAHHNVQTSTAGFTLTLVSPAAMSRKELAAAIADAVAELRAIDFAYSPLREASLVARLRRGEVAPDAYAPLADLVARCDAMRAATDGWFDAWSAPGGFDPSALVKGWAMERAAARVRAAGITDYAVASGGDLTVRGNAPHGGPWIVAVHHPYDARRKPVQLELTSGAIGTSGVTGRRGHVVDPHRATPVDEIRAATVMGPDLAVADAYATALYAAGDAGLAWFPTAEGYTASLLQEEYATRGAV</sequence>
<protein>
    <recommendedName>
        <fullName evidence="3">FAD:protein FMN transferase</fullName>
        <ecNumber evidence="2">2.7.1.180</ecNumber>
    </recommendedName>
    <alternativeName>
        <fullName evidence="9">Flavin transferase</fullName>
    </alternativeName>
</protein>
<evidence type="ECO:0000256" key="9">
    <source>
        <dbReference type="ARBA" id="ARBA00031306"/>
    </source>
</evidence>
<evidence type="ECO:0000256" key="10">
    <source>
        <dbReference type="ARBA" id="ARBA00048540"/>
    </source>
</evidence>
<dbReference type="Pfam" id="PF02424">
    <property type="entry name" value="ApbE"/>
    <property type="match status" value="1"/>
</dbReference>
<gene>
    <name evidence="11" type="ORF">SAMN05421684_3828</name>
</gene>
<evidence type="ECO:0000256" key="7">
    <source>
        <dbReference type="ARBA" id="ARBA00022827"/>
    </source>
</evidence>
<comment type="catalytic activity">
    <reaction evidence="10">
        <text>L-threonyl-[protein] + FAD = FMN-L-threonyl-[protein] + AMP + H(+)</text>
        <dbReference type="Rhea" id="RHEA:36847"/>
        <dbReference type="Rhea" id="RHEA-COMP:11060"/>
        <dbReference type="Rhea" id="RHEA-COMP:11061"/>
        <dbReference type="ChEBI" id="CHEBI:15378"/>
        <dbReference type="ChEBI" id="CHEBI:30013"/>
        <dbReference type="ChEBI" id="CHEBI:57692"/>
        <dbReference type="ChEBI" id="CHEBI:74257"/>
        <dbReference type="ChEBI" id="CHEBI:456215"/>
        <dbReference type="EC" id="2.7.1.180"/>
    </reaction>
</comment>
<dbReference type="Gene3D" id="3.10.520.10">
    <property type="entry name" value="ApbE-like domains"/>
    <property type="match status" value="2"/>
</dbReference>
<dbReference type="InterPro" id="IPR003374">
    <property type="entry name" value="ApbE-like_sf"/>
</dbReference>
<evidence type="ECO:0000313" key="11">
    <source>
        <dbReference type="EMBL" id="SDZ25031.1"/>
    </source>
</evidence>
<dbReference type="InterPro" id="IPR024932">
    <property type="entry name" value="ApbE"/>
</dbReference>
<keyword evidence="7" id="KW-0274">FAD</keyword>
<keyword evidence="12" id="KW-1185">Reference proteome</keyword>
<dbReference type="GO" id="GO:0046872">
    <property type="term" value="F:metal ion binding"/>
    <property type="evidence" value="ECO:0007669"/>
    <property type="project" value="UniProtKB-KW"/>
</dbReference>
<evidence type="ECO:0000256" key="5">
    <source>
        <dbReference type="ARBA" id="ARBA00022679"/>
    </source>
</evidence>
<dbReference type="EMBL" id="FNQB01000002">
    <property type="protein sequence ID" value="SDZ25031.1"/>
    <property type="molecule type" value="Genomic_DNA"/>
</dbReference>
<dbReference type="Proteomes" id="UP000199632">
    <property type="component" value="Unassembled WGS sequence"/>
</dbReference>
<evidence type="ECO:0000313" key="12">
    <source>
        <dbReference type="Proteomes" id="UP000199632"/>
    </source>
</evidence>
<keyword evidence="8" id="KW-0460">Magnesium</keyword>
<keyword evidence="6" id="KW-0479">Metal-binding</keyword>
<keyword evidence="11" id="KW-0449">Lipoprotein</keyword>
<dbReference type="STRING" id="137265.SAMN05421684_3828"/>
<keyword evidence="5" id="KW-0808">Transferase</keyword>
<organism evidence="11 12">
    <name type="scientific">Asanoa ishikariensis</name>
    <dbReference type="NCBI Taxonomy" id="137265"/>
    <lineage>
        <taxon>Bacteria</taxon>
        <taxon>Bacillati</taxon>
        <taxon>Actinomycetota</taxon>
        <taxon>Actinomycetes</taxon>
        <taxon>Micromonosporales</taxon>
        <taxon>Micromonosporaceae</taxon>
        <taxon>Asanoa</taxon>
    </lineage>
</organism>
<evidence type="ECO:0000256" key="1">
    <source>
        <dbReference type="ARBA" id="ARBA00001946"/>
    </source>
</evidence>
<evidence type="ECO:0000256" key="2">
    <source>
        <dbReference type="ARBA" id="ARBA00011955"/>
    </source>
</evidence>
<comment type="cofactor">
    <cofactor evidence="1">
        <name>Mg(2+)</name>
        <dbReference type="ChEBI" id="CHEBI:18420"/>
    </cofactor>
</comment>